<feature type="transmembrane region" description="Helical" evidence="1">
    <location>
        <begin position="39"/>
        <end position="58"/>
    </location>
</feature>
<keyword evidence="1" id="KW-0472">Membrane</keyword>
<accession>A0A8J3W5W8</accession>
<keyword evidence="1" id="KW-0812">Transmembrane</keyword>
<reference evidence="2 3" key="1">
    <citation type="submission" date="2021-01" db="EMBL/GenBank/DDBJ databases">
        <title>Whole genome shotgun sequence of Planobispora longispora NBRC 13918.</title>
        <authorList>
            <person name="Komaki H."/>
            <person name="Tamura T."/>
        </authorList>
    </citation>
    <scope>NUCLEOTIDE SEQUENCE [LARGE SCALE GENOMIC DNA]</scope>
    <source>
        <strain evidence="2 3">NBRC 13918</strain>
    </source>
</reference>
<evidence type="ECO:0000313" key="3">
    <source>
        <dbReference type="Proteomes" id="UP000616724"/>
    </source>
</evidence>
<feature type="transmembrane region" description="Helical" evidence="1">
    <location>
        <begin position="65"/>
        <end position="83"/>
    </location>
</feature>
<dbReference type="AlphaFoldDB" id="A0A8J3W5W8"/>
<keyword evidence="1" id="KW-1133">Transmembrane helix</keyword>
<organism evidence="2 3">
    <name type="scientific">Planobispora longispora</name>
    <dbReference type="NCBI Taxonomy" id="28887"/>
    <lineage>
        <taxon>Bacteria</taxon>
        <taxon>Bacillati</taxon>
        <taxon>Actinomycetota</taxon>
        <taxon>Actinomycetes</taxon>
        <taxon>Streptosporangiales</taxon>
        <taxon>Streptosporangiaceae</taxon>
        <taxon>Planobispora</taxon>
    </lineage>
</organism>
<evidence type="ECO:0000256" key="1">
    <source>
        <dbReference type="SAM" id="Phobius"/>
    </source>
</evidence>
<dbReference type="EMBL" id="BOOH01000019">
    <property type="protein sequence ID" value="GIH76261.1"/>
    <property type="molecule type" value="Genomic_DNA"/>
</dbReference>
<dbReference type="Proteomes" id="UP000616724">
    <property type="component" value="Unassembled WGS sequence"/>
</dbReference>
<name>A0A8J3W5W8_9ACTN</name>
<protein>
    <submittedName>
        <fullName evidence="2">Uncharacterized protein</fullName>
    </submittedName>
</protein>
<feature type="transmembrane region" description="Helical" evidence="1">
    <location>
        <begin position="117"/>
        <end position="135"/>
    </location>
</feature>
<proteinExistence type="predicted"/>
<dbReference type="RefSeq" id="WP_239316228.1">
    <property type="nucleotide sequence ID" value="NZ_BOOH01000019.1"/>
</dbReference>
<keyword evidence="3" id="KW-1185">Reference proteome</keyword>
<comment type="caution">
    <text evidence="2">The sequence shown here is derived from an EMBL/GenBank/DDBJ whole genome shotgun (WGS) entry which is preliminary data.</text>
</comment>
<sequence length="188" mass="20472">MSETTSPRRLWTAVLRRWPTALAVGLEILTFGGGATDQGVLSLSEVLLLLPLLYLVVAKLRRREASWPVLLICVALLIALRVLDVIAPAAVFGGVAMVVLVWGAVDGQLYRSGQFRVQALGMLGFGAVALAGLIVDPELGRYLVAAGWFFHGVWDFVHLKLDKVVSRSYAEWCGVLDILIAVQLVFML</sequence>
<evidence type="ECO:0000313" key="2">
    <source>
        <dbReference type="EMBL" id="GIH76261.1"/>
    </source>
</evidence>
<gene>
    <name evidence="2" type="ORF">Plo01_26900</name>
</gene>
<feature type="transmembrane region" description="Helical" evidence="1">
    <location>
        <begin position="89"/>
        <end position="105"/>
    </location>
</feature>